<dbReference type="OrthoDB" id="9798201at2"/>
<evidence type="ECO:0000259" key="1">
    <source>
        <dbReference type="PROSITE" id="PS51819"/>
    </source>
</evidence>
<dbReference type="AlphaFoldDB" id="A0A4Q7WV56"/>
<dbReference type="SUPFAM" id="SSF54593">
    <property type="entry name" value="Glyoxalase/Bleomycin resistance protein/Dihydroxybiphenyl dioxygenase"/>
    <property type="match status" value="1"/>
</dbReference>
<reference evidence="2 3" key="1">
    <citation type="journal article" date="2015" name="Stand. Genomic Sci.">
        <title>Genomic Encyclopedia of Bacterial and Archaeal Type Strains, Phase III: the genomes of soil and plant-associated and newly described type strains.</title>
        <authorList>
            <person name="Whitman W.B."/>
            <person name="Woyke T."/>
            <person name="Klenk H.P."/>
            <person name="Zhou Y."/>
            <person name="Lilburn T.G."/>
            <person name="Beck B.J."/>
            <person name="De Vos P."/>
            <person name="Vandamme P."/>
            <person name="Eisen J.A."/>
            <person name="Garrity G."/>
            <person name="Hugenholtz P."/>
            <person name="Kyrpides N.C."/>
        </authorList>
    </citation>
    <scope>NUCLEOTIDE SEQUENCE [LARGE SCALE GENOMIC DNA]</scope>
    <source>
        <strain evidence="2 3">VKM Ac-2540</strain>
    </source>
</reference>
<dbReference type="PANTHER" id="PTHR36503:SF3">
    <property type="entry name" value="BLR0126 PROTEIN"/>
    <property type="match status" value="1"/>
</dbReference>
<evidence type="ECO:0000313" key="3">
    <source>
        <dbReference type="Proteomes" id="UP000292027"/>
    </source>
</evidence>
<keyword evidence="3" id="KW-1185">Reference proteome</keyword>
<accession>A0A4Q7WV56</accession>
<keyword evidence="2" id="KW-0456">Lyase</keyword>
<dbReference type="PANTHER" id="PTHR36503">
    <property type="entry name" value="BLR2520 PROTEIN"/>
    <property type="match status" value="1"/>
</dbReference>
<proteinExistence type="predicted"/>
<dbReference type="EMBL" id="SHKR01000013">
    <property type="protein sequence ID" value="RZU14261.1"/>
    <property type="molecule type" value="Genomic_DNA"/>
</dbReference>
<protein>
    <submittedName>
        <fullName evidence="2">Enzyme related to lactoylglutathione lyase</fullName>
    </submittedName>
</protein>
<gene>
    <name evidence="2" type="ORF">EV645_5129</name>
</gene>
<dbReference type="Proteomes" id="UP000292027">
    <property type="component" value="Unassembled WGS sequence"/>
</dbReference>
<evidence type="ECO:0000313" key="2">
    <source>
        <dbReference type="EMBL" id="RZU14261.1"/>
    </source>
</evidence>
<dbReference type="Pfam" id="PF00903">
    <property type="entry name" value="Glyoxalase"/>
    <property type="match status" value="1"/>
</dbReference>
<dbReference type="InterPro" id="IPR029068">
    <property type="entry name" value="Glyas_Bleomycin-R_OHBP_Dase"/>
</dbReference>
<dbReference type="RefSeq" id="WP_130446428.1">
    <property type="nucleotide sequence ID" value="NZ_SHKR01000013.1"/>
</dbReference>
<dbReference type="Gene3D" id="3.10.180.10">
    <property type="entry name" value="2,3-Dihydroxybiphenyl 1,2-Dioxygenase, domain 1"/>
    <property type="match status" value="1"/>
</dbReference>
<organism evidence="2 3">
    <name type="scientific">Kribbella rubisoli</name>
    <dbReference type="NCBI Taxonomy" id="3075929"/>
    <lineage>
        <taxon>Bacteria</taxon>
        <taxon>Bacillati</taxon>
        <taxon>Actinomycetota</taxon>
        <taxon>Actinomycetes</taxon>
        <taxon>Propionibacteriales</taxon>
        <taxon>Kribbellaceae</taxon>
        <taxon>Kribbella</taxon>
    </lineage>
</organism>
<name>A0A4Q7WV56_9ACTN</name>
<comment type="caution">
    <text evidence="2">The sequence shown here is derived from an EMBL/GenBank/DDBJ whole genome shotgun (WGS) entry which is preliminary data.</text>
</comment>
<dbReference type="PROSITE" id="PS51819">
    <property type="entry name" value="VOC"/>
    <property type="match status" value="1"/>
</dbReference>
<dbReference type="GO" id="GO:0016829">
    <property type="term" value="F:lyase activity"/>
    <property type="evidence" value="ECO:0007669"/>
    <property type="project" value="UniProtKB-KW"/>
</dbReference>
<dbReference type="InterPro" id="IPR037523">
    <property type="entry name" value="VOC_core"/>
</dbReference>
<dbReference type="InterPro" id="IPR004360">
    <property type="entry name" value="Glyas_Fos-R_dOase_dom"/>
</dbReference>
<feature type="domain" description="VOC" evidence="1">
    <location>
        <begin position="12"/>
        <end position="133"/>
    </location>
</feature>
<sequence>MKKASPIKGLDELEVITLFVEDVAACKRFYLDVFGLEVIFEDAGSALLRLRNLMLNLITVGEAPTLIEPKAVAAPTAGGRALYTVRVDDADAAAAELQAHGVTLLNGPMDRPWGRRTAAFADPAGNLWEIAQALD</sequence>